<evidence type="ECO:0000313" key="2">
    <source>
        <dbReference type="Proteomes" id="UP000789920"/>
    </source>
</evidence>
<feature type="non-terminal residue" evidence="1">
    <location>
        <position position="1"/>
    </location>
</feature>
<name>A0ACA9S8R2_9GLOM</name>
<feature type="non-terminal residue" evidence="1">
    <location>
        <position position="105"/>
    </location>
</feature>
<gene>
    <name evidence="1" type="ORF">RPERSI_LOCUS28286</name>
</gene>
<proteinExistence type="predicted"/>
<keyword evidence="2" id="KW-1185">Reference proteome</keyword>
<reference evidence="1" key="1">
    <citation type="submission" date="2021-06" db="EMBL/GenBank/DDBJ databases">
        <authorList>
            <person name="Kallberg Y."/>
            <person name="Tangrot J."/>
            <person name="Rosling A."/>
        </authorList>
    </citation>
    <scope>NUCLEOTIDE SEQUENCE</scope>
    <source>
        <strain evidence="1">MA461A</strain>
    </source>
</reference>
<dbReference type="EMBL" id="CAJVQC010102393">
    <property type="protein sequence ID" value="CAG8831866.1"/>
    <property type="molecule type" value="Genomic_DNA"/>
</dbReference>
<organism evidence="1 2">
    <name type="scientific">Racocetra persica</name>
    <dbReference type="NCBI Taxonomy" id="160502"/>
    <lineage>
        <taxon>Eukaryota</taxon>
        <taxon>Fungi</taxon>
        <taxon>Fungi incertae sedis</taxon>
        <taxon>Mucoromycota</taxon>
        <taxon>Glomeromycotina</taxon>
        <taxon>Glomeromycetes</taxon>
        <taxon>Diversisporales</taxon>
        <taxon>Gigasporaceae</taxon>
        <taxon>Racocetra</taxon>
    </lineage>
</organism>
<comment type="caution">
    <text evidence="1">The sequence shown here is derived from an EMBL/GenBank/DDBJ whole genome shotgun (WGS) entry which is preliminary data.</text>
</comment>
<accession>A0ACA9S8R2</accession>
<protein>
    <submittedName>
        <fullName evidence="1">11232_t:CDS:1</fullName>
    </submittedName>
</protein>
<evidence type="ECO:0000313" key="1">
    <source>
        <dbReference type="EMBL" id="CAG8831866.1"/>
    </source>
</evidence>
<dbReference type="Proteomes" id="UP000789920">
    <property type="component" value="Unassembled WGS sequence"/>
</dbReference>
<sequence>NGKTPRNDNTQCTRSTKHQETMMHGAPKALEKHQETMIQSNGKTPRTDDTQCTRKTTTLSKSKAASDGTITNDGIFGPNETRQGMYARPPTRRMLPMTQRNKTRP</sequence>